<evidence type="ECO:0000313" key="8">
    <source>
        <dbReference type="EMBL" id="MFB5192345.1"/>
    </source>
</evidence>
<dbReference type="PANTHER" id="PTHR46566">
    <property type="entry name" value="1-PHOSPHOFRUCTOKINASE-RELATED"/>
    <property type="match status" value="1"/>
</dbReference>
<organism evidence="8 9">
    <name type="scientific">Alicyclobacillus fastidiosus</name>
    <dbReference type="NCBI Taxonomy" id="392011"/>
    <lineage>
        <taxon>Bacteria</taxon>
        <taxon>Bacillati</taxon>
        <taxon>Bacillota</taxon>
        <taxon>Bacilli</taxon>
        <taxon>Bacillales</taxon>
        <taxon>Alicyclobacillaceae</taxon>
        <taxon>Alicyclobacillus</taxon>
    </lineage>
</organism>
<comment type="similarity">
    <text evidence="1">Belongs to the carbohydrate kinase pfkB family.</text>
</comment>
<evidence type="ECO:0000259" key="7">
    <source>
        <dbReference type="Pfam" id="PF00294"/>
    </source>
</evidence>
<dbReference type="InterPro" id="IPR011611">
    <property type="entry name" value="PfkB_dom"/>
</dbReference>
<reference evidence="8 9" key="1">
    <citation type="journal article" date="2024" name="Int. J. Mol. Sci.">
        <title>Exploration of Alicyclobacillus spp. Genome in Search of Antibiotic Resistance.</title>
        <authorList>
            <person name="Bucka-Kolendo J."/>
            <person name="Kiousi D.E."/>
            <person name="Dekowska A."/>
            <person name="Mikolajczuk-Szczyrba A."/>
            <person name="Karadedos D.M."/>
            <person name="Michael P."/>
            <person name="Galanis A."/>
            <person name="Sokolowska B."/>
        </authorList>
    </citation>
    <scope>NUCLEOTIDE SEQUENCE [LARGE SCALE GENOMIC DNA]</scope>
    <source>
        <strain evidence="8 9">KKP 3000</strain>
    </source>
</reference>
<dbReference type="Proteomes" id="UP001579974">
    <property type="component" value="Unassembled WGS sequence"/>
</dbReference>
<evidence type="ECO:0000313" key="9">
    <source>
        <dbReference type="Proteomes" id="UP001579974"/>
    </source>
</evidence>
<comment type="catalytic activity">
    <reaction evidence="6">
        <text>D-tagatofuranose 6-phosphate + ATP = D-tagatofuranose 1,6-bisphosphate + ADP + H(+)</text>
        <dbReference type="Rhea" id="RHEA:12420"/>
        <dbReference type="ChEBI" id="CHEBI:15378"/>
        <dbReference type="ChEBI" id="CHEBI:30616"/>
        <dbReference type="ChEBI" id="CHEBI:58694"/>
        <dbReference type="ChEBI" id="CHEBI:58695"/>
        <dbReference type="ChEBI" id="CHEBI:456216"/>
        <dbReference type="EC" id="2.7.1.144"/>
    </reaction>
</comment>
<proteinExistence type="inferred from homology"/>
<keyword evidence="2 6" id="KW-0808">Transferase</keyword>
<keyword evidence="3 6" id="KW-0547">Nucleotide-binding</keyword>
<dbReference type="Gene3D" id="3.40.1190.20">
    <property type="match status" value="1"/>
</dbReference>
<dbReference type="EMBL" id="JBDXSU010000020">
    <property type="protein sequence ID" value="MFB5192345.1"/>
    <property type="molecule type" value="Genomic_DNA"/>
</dbReference>
<dbReference type="PIRSF" id="PIRSF000535">
    <property type="entry name" value="1PFK/6PFK/LacC"/>
    <property type="match status" value="1"/>
</dbReference>
<evidence type="ECO:0000256" key="2">
    <source>
        <dbReference type="ARBA" id="ARBA00022679"/>
    </source>
</evidence>
<evidence type="ECO:0000256" key="5">
    <source>
        <dbReference type="ARBA" id="ARBA00022840"/>
    </source>
</evidence>
<dbReference type="InterPro" id="IPR002139">
    <property type="entry name" value="Ribo/fructo_kinase"/>
</dbReference>
<feature type="domain" description="Carbohydrate kinase PfkB" evidence="7">
    <location>
        <begin position="10"/>
        <end position="291"/>
    </location>
</feature>
<comment type="pathway">
    <text evidence="6">Carbohydrate metabolism; D-tagatose 6-phosphate degradation; D-glyceraldehyde 3-phosphate and glycerone phosphate from D-tagatose 6-phosphate: step 1/2.</text>
</comment>
<dbReference type="CDD" id="cd01164">
    <property type="entry name" value="FruK_PfkB_like"/>
    <property type="match status" value="1"/>
</dbReference>
<evidence type="ECO:0000256" key="3">
    <source>
        <dbReference type="ARBA" id="ARBA00022741"/>
    </source>
</evidence>
<dbReference type="RefSeq" id="WP_275474071.1">
    <property type="nucleotide sequence ID" value="NZ_CP162940.1"/>
</dbReference>
<dbReference type="Pfam" id="PF00294">
    <property type="entry name" value="PfkB"/>
    <property type="match status" value="1"/>
</dbReference>
<dbReference type="EC" id="2.7.1.144" evidence="6"/>
<comment type="caution">
    <text evidence="8">The sequence shown here is derived from an EMBL/GenBank/DDBJ whole genome shotgun (WGS) entry which is preliminary data.</text>
</comment>
<keyword evidence="5 6" id="KW-0067">ATP-binding</keyword>
<evidence type="ECO:0000256" key="1">
    <source>
        <dbReference type="ARBA" id="ARBA00005380"/>
    </source>
</evidence>
<keyword evidence="6" id="KW-0423">Lactose metabolism</keyword>
<evidence type="ECO:0000256" key="4">
    <source>
        <dbReference type="ARBA" id="ARBA00022777"/>
    </source>
</evidence>
<dbReference type="InterPro" id="IPR017583">
    <property type="entry name" value="Tagatose/fructose_Pkinase"/>
</dbReference>
<dbReference type="SUPFAM" id="SSF53613">
    <property type="entry name" value="Ribokinase-like"/>
    <property type="match status" value="1"/>
</dbReference>
<gene>
    <name evidence="8" type="ORF">KKP3000_001543</name>
</gene>
<evidence type="ECO:0000256" key="6">
    <source>
        <dbReference type="PIRNR" id="PIRNR000535"/>
    </source>
</evidence>
<protein>
    <recommendedName>
        <fullName evidence="6">Tagatose-6-phosphate kinase</fullName>
        <ecNumber evidence="6">2.7.1.144</ecNumber>
    </recommendedName>
</protein>
<accession>A0ABV5AKM4</accession>
<dbReference type="InterPro" id="IPR029056">
    <property type="entry name" value="Ribokinase-like"/>
</dbReference>
<keyword evidence="9" id="KW-1185">Reference proteome</keyword>
<dbReference type="NCBIfam" id="TIGR03168">
    <property type="entry name" value="1-PFK"/>
    <property type="match status" value="1"/>
</dbReference>
<dbReference type="PRINTS" id="PR00990">
    <property type="entry name" value="RIBOKINASE"/>
</dbReference>
<keyword evidence="4" id="KW-0418">Kinase</keyword>
<dbReference type="PANTHER" id="PTHR46566:SF5">
    <property type="entry name" value="1-PHOSPHOFRUCTOKINASE"/>
    <property type="match status" value="1"/>
</dbReference>
<name>A0ABV5AKM4_9BACL</name>
<comment type="similarity">
    <text evidence="6">Belongs to the carbohydrate kinase PfkB family. LacC subfamily.</text>
</comment>
<sequence>MITTVTLNAAIDRTYWVDRWEKGGVHRVRREQNEPGGKGNNVAKVVKCLGGNVQATGFLAGNNGTAIRVGLEDRGISSPFLFIDGESRVCLNIIDDSDGCSTELLERGPEINNLQMQQMMEHLTQLASLSSIVVLSGSLPPGVPMETYRDLALTVKAAGAQVFLDTSGDALIAGIESKPDLIKPNEEEISQLIDLEVVTGSINEMELATKLVRLAERKTLSRVCITLGSKGAIAYMDGNLYRAYGPSIQPVNTVGCGDTFLAGMAYAIEQNSEPAECLRTAIAAATANALDERAGYVDLDVFQSVLSQIRIDQWG</sequence>